<dbReference type="InterPro" id="IPR036890">
    <property type="entry name" value="HATPase_C_sf"/>
</dbReference>
<feature type="domain" description="MutL C-terminal dimerisation" evidence="3">
    <location>
        <begin position="525"/>
        <end position="661"/>
    </location>
</feature>
<dbReference type="GO" id="GO:0032389">
    <property type="term" value="C:MutLalpha complex"/>
    <property type="evidence" value="ECO:0007669"/>
    <property type="project" value="TreeGrafter"/>
</dbReference>
<dbReference type="VEuPathDB" id="MicrosporidiaDB:G9O61_00g011230"/>
<dbReference type="GeneID" id="36320669"/>
<dbReference type="GO" id="GO:0006298">
    <property type="term" value="P:mismatch repair"/>
    <property type="evidence" value="ECO:0007669"/>
    <property type="project" value="InterPro"/>
</dbReference>
<dbReference type="GO" id="GO:0016887">
    <property type="term" value="F:ATP hydrolysis activity"/>
    <property type="evidence" value="ECO:0007669"/>
    <property type="project" value="InterPro"/>
</dbReference>
<evidence type="ECO:0000313" key="6">
    <source>
        <dbReference type="Proteomes" id="UP000034350"/>
    </source>
</evidence>
<dbReference type="GO" id="GO:0030983">
    <property type="term" value="F:mismatched DNA binding"/>
    <property type="evidence" value="ECO:0007669"/>
    <property type="project" value="InterPro"/>
</dbReference>
<dbReference type="Gene3D" id="3.30.565.10">
    <property type="entry name" value="Histidine kinase-like ATPase, C-terminal domain"/>
    <property type="match status" value="1"/>
</dbReference>
<dbReference type="Gene3D" id="3.30.1540.20">
    <property type="entry name" value="MutL, C-terminal domain, dimerisation subdomain"/>
    <property type="match status" value="1"/>
</dbReference>
<evidence type="ECO:0000256" key="2">
    <source>
        <dbReference type="ARBA" id="ARBA00022763"/>
    </source>
</evidence>
<evidence type="ECO:0000313" key="5">
    <source>
        <dbReference type="EMBL" id="KKO74751.1"/>
    </source>
</evidence>
<dbReference type="SMART" id="SM01340">
    <property type="entry name" value="DNA_mis_repair"/>
    <property type="match status" value="1"/>
</dbReference>
<accession>A0A0F9WAZ1</accession>
<keyword evidence="6" id="KW-1185">Reference proteome</keyword>
<sequence>MIKNLDQKTSELIKSQQYIQNTYTIVKELIENSLDSNATEIKIFVDDELIRVEDNGTGILDLKDVGNEGYTSKELTTYFVLGLNTDSTNIYCGYRGLALCSIKNMCSLEITSRHKNNLIGYKKNINTGHISVCPREIGTTVDVTNIFNNCILRKKLNKKSLTKDVKQIIKLVEAYVKVYDVHFQVKFKGTTIFNGCGYKNILEYCKSKFNNIYDECLIKDMPDFFIFMFPNNQDKEESTVYFGKRFVTSKKISKEIKSTYNLFQEGLPLFYLVLKCPIDFNISPTKSEILFENEDEIIGKIKKEITNFLSNQMVFKNNHTTNKKISENGRLIKVENKQDVSNFRPQEKIINVVSLQDTNDSTQEMLDNYIAEEINKSLENETEALLEEEYISDTNLVSQPNNSLMVQENKAVVVDLVDNKIMDVKQNVLSSPFSDINCKSSYVNSPTTKKFKSSLSYENKEFEVKETEVKPIYEVPVSPSNENFNIESSGKTICLQETAYDFIKQVQQCEISLVLKKNDFFDMEIIGQFNKGFIITRLVKNDKIYLIIVDQHAADEIFNYENIKKNTKILKQKVLVPIELKLSPIDKLFVEENIVSFSIYGFDIENMKLLTVPVFKGEEFNLNDFYELLDNFKNGGEGLTKIQKIMASKACRMSVMVGDSLNKAKLEKIVKRLKDLEKPWKCPHGRPTFMVVEEIDLV</sequence>
<keyword evidence="2" id="KW-0227">DNA damage</keyword>
<dbReference type="InterPro" id="IPR037198">
    <property type="entry name" value="MutL_C_sf"/>
</dbReference>
<dbReference type="InterPro" id="IPR042121">
    <property type="entry name" value="MutL_C_regsub"/>
</dbReference>
<dbReference type="SUPFAM" id="SSF118116">
    <property type="entry name" value="DNA mismatch repair protein MutL"/>
    <property type="match status" value="1"/>
</dbReference>
<dbReference type="PANTHER" id="PTHR10073:SF52">
    <property type="entry name" value="MISMATCH REPAIR ENDONUCLEASE PMS2"/>
    <property type="match status" value="1"/>
</dbReference>
<dbReference type="OrthoDB" id="10263226at2759"/>
<gene>
    <name evidence="5" type="ORF">AAJ76_4700016939</name>
</gene>
<comment type="caution">
    <text evidence="5">The sequence shown here is derived from an EMBL/GenBank/DDBJ whole genome shotgun (WGS) entry which is preliminary data.</text>
</comment>
<feature type="domain" description="DNA mismatch repair protein S5" evidence="4">
    <location>
        <begin position="209"/>
        <end position="310"/>
    </location>
</feature>
<dbReference type="AlphaFoldDB" id="A0A0F9WAZ1"/>
<dbReference type="SUPFAM" id="SSF55874">
    <property type="entry name" value="ATPase domain of HSP90 chaperone/DNA topoisomerase II/histidine kinase"/>
    <property type="match status" value="1"/>
</dbReference>
<organism evidence="5 6">
    <name type="scientific">Vairimorpha ceranae</name>
    <dbReference type="NCBI Taxonomy" id="40302"/>
    <lineage>
        <taxon>Eukaryota</taxon>
        <taxon>Fungi</taxon>
        <taxon>Fungi incertae sedis</taxon>
        <taxon>Microsporidia</taxon>
        <taxon>Nosematidae</taxon>
        <taxon>Vairimorpha</taxon>
    </lineage>
</organism>
<comment type="similarity">
    <text evidence="1">Belongs to the DNA mismatch repair MutL/HexB family.</text>
</comment>
<dbReference type="Gene3D" id="3.30.230.10">
    <property type="match status" value="1"/>
</dbReference>
<dbReference type="PANTHER" id="PTHR10073">
    <property type="entry name" value="DNA MISMATCH REPAIR PROTEIN MLH, PMS, MUTL"/>
    <property type="match status" value="1"/>
</dbReference>
<dbReference type="InterPro" id="IPR038973">
    <property type="entry name" value="MutL/Mlh/Pms-like"/>
</dbReference>
<name>A0A0F9WAZ1_9MICR</name>
<reference evidence="5 6" key="1">
    <citation type="journal article" date="2015" name="Environ. Microbiol.">
        <title>Genome analyses suggest the presence of polyploidy and recent human-driven expansions in eight global populations of the honeybee pathogen Nosema ceranae.</title>
        <authorList>
            <person name="Pelin A."/>
            <person name="Selman M."/>
            <person name="Aris-Brosou S."/>
            <person name="Farinelli L."/>
            <person name="Corradi N."/>
        </authorList>
    </citation>
    <scope>NUCLEOTIDE SEQUENCE [LARGE SCALE GENOMIC DNA]</scope>
    <source>
        <strain evidence="5 6">PA08 1199</strain>
    </source>
</reference>
<dbReference type="InterPro" id="IPR014721">
    <property type="entry name" value="Ribsml_uS5_D2-typ_fold_subgr"/>
</dbReference>
<dbReference type="SUPFAM" id="SSF54211">
    <property type="entry name" value="Ribosomal protein S5 domain 2-like"/>
    <property type="match status" value="1"/>
</dbReference>
<dbReference type="VEuPathDB" id="MicrosporidiaDB:NCER_100672"/>
<dbReference type="VEuPathDB" id="MicrosporidiaDB:AAJ76_4700016939"/>
<dbReference type="InterPro" id="IPR013507">
    <property type="entry name" value="DNA_mismatch_S5_2-like"/>
</dbReference>
<dbReference type="EMBL" id="JPQZ01000047">
    <property type="protein sequence ID" value="KKO74751.1"/>
    <property type="molecule type" value="Genomic_DNA"/>
</dbReference>
<proteinExistence type="inferred from homology"/>
<dbReference type="GO" id="GO:0140664">
    <property type="term" value="F:ATP-dependent DNA damage sensor activity"/>
    <property type="evidence" value="ECO:0007669"/>
    <property type="project" value="InterPro"/>
</dbReference>
<dbReference type="GO" id="GO:0005524">
    <property type="term" value="F:ATP binding"/>
    <property type="evidence" value="ECO:0007669"/>
    <property type="project" value="InterPro"/>
</dbReference>
<dbReference type="Proteomes" id="UP000034350">
    <property type="component" value="Unassembled WGS sequence"/>
</dbReference>
<dbReference type="Pfam" id="PF01119">
    <property type="entry name" value="DNA_mis_repair"/>
    <property type="match status" value="1"/>
</dbReference>
<dbReference type="RefSeq" id="XP_024330493.1">
    <property type="nucleotide sequence ID" value="XM_024475722.1"/>
</dbReference>
<dbReference type="SMART" id="SM00853">
    <property type="entry name" value="MutL_C"/>
    <property type="match status" value="1"/>
</dbReference>
<evidence type="ECO:0000259" key="4">
    <source>
        <dbReference type="SMART" id="SM01340"/>
    </source>
</evidence>
<dbReference type="InterPro" id="IPR014790">
    <property type="entry name" value="MutL_C"/>
</dbReference>
<dbReference type="CDD" id="cd00782">
    <property type="entry name" value="MutL_Trans"/>
    <property type="match status" value="1"/>
</dbReference>
<evidence type="ECO:0000259" key="3">
    <source>
        <dbReference type="SMART" id="SM00853"/>
    </source>
</evidence>
<dbReference type="InterPro" id="IPR020568">
    <property type="entry name" value="Ribosomal_Su5_D2-typ_SF"/>
</dbReference>
<dbReference type="Gene3D" id="3.30.1370.100">
    <property type="entry name" value="MutL, C-terminal domain, regulatory subdomain"/>
    <property type="match status" value="1"/>
</dbReference>
<dbReference type="Pfam" id="PF08676">
    <property type="entry name" value="MutL_C"/>
    <property type="match status" value="1"/>
</dbReference>
<dbReference type="Pfam" id="PF13589">
    <property type="entry name" value="HATPase_c_3"/>
    <property type="match status" value="1"/>
</dbReference>
<evidence type="ECO:0000256" key="1">
    <source>
        <dbReference type="ARBA" id="ARBA00006082"/>
    </source>
</evidence>
<dbReference type="InterPro" id="IPR042120">
    <property type="entry name" value="MutL_C_dimsub"/>
</dbReference>
<protein>
    <submittedName>
        <fullName evidence="5">Dna mismatch repair protein</fullName>
    </submittedName>
</protein>